<evidence type="ECO:0000256" key="3">
    <source>
        <dbReference type="SAM" id="MobiDB-lite"/>
    </source>
</evidence>
<organism evidence="4">
    <name type="scientific">Araucaria cunninghamii</name>
    <name type="common">Hoop pine</name>
    <name type="synonym">Moreton Bay pine</name>
    <dbReference type="NCBI Taxonomy" id="56994"/>
    <lineage>
        <taxon>Eukaryota</taxon>
        <taxon>Viridiplantae</taxon>
        <taxon>Streptophyta</taxon>
        <taxon>Embryophyta</taxon>
        <taxon>Tracheophyta</taxon>
        <taxon>Spermatophyta</taxon>
        <taxon>Pinopsida</taxon>
        <taxon>Pinidae</taxon>
        <taxon>Conifers II</taxon>
        <taxon>Araucariales</taxon>
        <taxon>Araucariaceae</taxon>
        <taxon>Araucaria</taxon>
    </lineage>
</organism>
<dbReference type="PANTHER" id="PTHR31636">
    <property type="entry name" value="OSJNBA0084A10.13 PROTEIN-RELATED"/>
    <property type="match status" value="1"/>
</dbReference>
<accession>A0A0D6R702</accession>
<dbReference type="AlphaFoldDB" id="A0A0D6R702"/>
<dbReference type="EMBL" id="GCKF01028527">
    <property type="protein sequence ID" value="JAG98073.1"/>
    <property type="molecule type" value="Transcribed_RNA"/>
</dbReference>
<keyword evidence="1" id="KW-0805">Transcription regulation</keyword>
<sequence length="688" mass="76208">MSLLKPLDASDSSSTERNFRSGLPGMTSALNKMRVQYRPELGGITLNSHAYLDSSPTGMQTSVMQLLSKSQLSDIERQAIFSAVKLQNHYSPESPLSSLDSFGMSDSSYYSAYNSGGHYQPTQDHPLIHSQGSLYNPATLAEILVSSGGRYPCMPILQNAASLEKSIASDNVTGKNLSWYPSVQMSNEQSVPLQGSALTNESPECIRQKLQELERELFSDYEEASVISSAQSSYLDREWADTIENFLFEDPPVHSPTESANLKAYSDVTTDYPAVLPITPQTVSEEQSSLMFQTSSSQQESCTSIIQQDVDMDEGSSSKQLLIQCATAISDGKLELASEIISKLRQMVSIQGDPMQRLAAYMVEGLVARIASSGAGLYHALKCKEPPDSDNLSAMQILFEVCPCFKFGFLAANGAICEAFKDDKKVHILDFDIGQGSQYMNLMKAFAERPGGPPFVRITGVDDPETIKRSTGGLNVIGKRLEQLALKYGVPFRFSAIPKKIADVEPWMLDIKPEEALAVNFAFQLHHMPDESVSTKNPRDRLLRMVKSLNPKVVTVVEQEVNTNTAPFLPRFIEALNYYSAVFESLDATLPRESRERMNVEKQCLARDIVNIVACEGADRIERYELAGKWRARLTMAGFNVYPLGASVTSIIKSELQAYCNRYNLKEEGGSLYFGWLDRILIMASAWH</sequence>
<dbReference type="PROSITE" id="PS50985">
    <property type="entry name" value="GRAS"/>
    <property type="match status" value="1"/>
</dbReference>
<reference evidence="4" key="1">
    <citation type="submission" date="2015-03" db="EMBL/GenBank/DDBJ databases">
        <title>A transcriptome of Araucaria cunninghamii, an australian fine timber species.</title>
        <authorList>
            <person name="Jing Yi C.J.Y."/>
            <person name="Yin San L.Y.S."/>
            <person name="Abdul Karim S.S."/>
            <person name="Wan Azmi N.N."/>
            <person name="Hercus R.R."/>
            <person name="Croft L.L."/>
        </authorList>
    </citation>
    <scope>NUCLEOTIDE SEQUENCE</scope>
    <source>
        <strain evidence="4">MI0301</strain>
        <tissue evidence="4">Leaf</tissue>
    </source>
</reference>
<evidence type="ECO:0000256" key="1">
    <source>
        <dbReference type="ARBA" id="ARBA00023015"/>
    </source>
</evidence>
<dbReference type="InterPro" id="IPR005202">
    <property type="entry name" value="TF_GRAS"/>
</dbReference>
<proteinExistence type="predicted"/>
<evidence type="ECO:0000313" key="4">
    <source>
        <dbReference type="EMBL" id="JAG98073.1"/>
    </source>
</evidence>
<evidence type="ECO:0000256" key="2">
    <source>
        <dbReference type="ARBA" id="ARBA00023163"/>
    </source>
</evidence>
<name>A0A0D6R702_ARACU</name>
<keyword evidence="2" id="KW-0804">Transcription</keyword>
<feature type="region of interest" description="Disordered" evidence="3">
    <location>
        <begin position="1"/>
        <end position="25"/>
    </location>
</feature>
<protein>
    <submittedName>
        <fullName evidence="4">Uncharacterized protein</fullName>
    </submittedName>
</protein>
<dbReference type="Pfam" id="PF03514">
    <property type="entry name" value="GRAS"/>
    <property type="match status" value="1"/>
</dbReference>